<comment type="caution">
    <text evidence="12">The sequence shown here is derived from an EMBL/GenBank/DDBJ whole genome shotgun (WGS) entry which is preliminary data.</text>
</comment>
<dbReference type="RefSeq" id="WP_238723104.1">
    <property type="nucleotide sequence ID" value="NZ_JAHQCW010000052.1"/>
</dbReference>
<dbReference type="AlphaFoldDB" id="A0A949NGQ5"/>
<keyword evidence="3" id="KW-0004">4Fe-4S</keyword>
<dbReference type="NCBIfam" id="TIGR02494">
    <property type="entry name" value="PFLE_PFLC"/>
    <property type="match status" value="1"/>
</dbReference>
<dbReference type="Pfam" id="PF13353">
    <property type="entry name" value="Fer4_12"/>
    <property type="match status" value="1"/>
</dbReference>
<dbReference type="InterPro" id="IPR017900">
    <property type="entry name" value="4Fe4S_Fe_S_CS"/>
</dbReference>
<dbReference type="Gene3D" id="3.30.70.20">
    <property type="match status" value="1"/>
</dbReference>
<evidence type="ECO:0000256" key="7">
    <source>
        <dbReference type="ARBA" id="ARBA00023004"/>
    </source>
</evidence>
<keyword evidence="8" id="KW-0411">Iron-sulfur</keyword>
<gene>
    <name evidence="12" type="ORF">KTH89_21935</name>
</gene>
<dbReference type="SFLD" id="SFLDG01118">
    <property type="entry name" value="activating_enzymes__group_2"/>
    <property type="match status" value="1"/>
</dbReference>
<comment type="cofactor">
    <cofactor evidence="1">
        <name>[4Fe-4S] cluster</name>
        <dbReference type="ChEBI" id="CHEBI:49883"/>
    </cofactor>
</comment>
<accession>A0A949NGQ5</accession>
<organism evidence="12 13">
    <name type="scientific">Diplocloster agilis</name>
    <dbReference type="NCBI Taxonomy" id="2850323"/>
    <lineage>
        <taxon>Bacteria</taxon>
        <taxon>Bacillati</taxon>
        <taxon>Bacillota</taxon>
        <taxon>Clostridia</taxon>
        <taxon>Lachnospirales</taxon>
        <taxon>Lachnospiraceae</taxon>
        <taxon>Diplocloster</taxon>
    </lineage>
</organism>
<reference evidence="12" key="1">
    <citation type="submission" date="2021-06" db="EMBL/GenBank/DDBJ databases">
        <title>Description of novel taxa of the family Lachnospiraceae.</title>
        <authorList>
            <person name="Chaplin A.V."/>
            <person name="Sokolova S.R."/>
            <person name="Pikina A.P."/>
            <person name="Korzhanova M."/>
            <person name="Belova V."/>
            <person name="Korostin D."/>
            <person name="Efimov B.A."/>
        </authorList>
    </citation>
    <scope>NUCLEOTIDE SEQUENCE</scope>
    <source>
        <strain evidence="12">ASD5720</strain>
    </source>
</reference>
<keyword evidence="5" id="KW-0479">Metal-binding</keyword>
<proteinExistence type="inferred from homology"/>
<protein>
    <submittedName>
        <fullName evidence="12">Glycyl-radical enzyme activating protein</fullName>
    </submittedName>
</protein>
<dbReference type="PROSITE" id="PS51918">
    <property type="entry name" value="RADICAL_SAM"/>
    <property type="match status" value="1"/>
</dbReference>
<dbReference type="InterPro" id="IPR013785">
    <property type="entry name" value="Aldolase_TIM"/>
</dbReference>
<evidence type="ECO:0000256" key="1">
    <source>
        <dbReference type="ARBA" id="ARBA00001966"/>
    </source>
</evidence>
<dbReference type="CDD" id="cd01335">
    <property type="entry name" value="Radical_SAM"/>
    <property type="match status" value="1"/>
</dbReference>
<dbReference type="InterPro" id="IPR017896">
    <property type="entry name" value="4Fe4S_Fe-S-bd"/>
</dbReference>
<dbReference type="SUPFAM" id="SSF102114">
    <property type="entry name" value="Radical SAM enzymes"/>
    <property type="match status" value="1"/>
</dbReference>
<evidence type="ECO:0000259" key="11">
    <source>
        <dbReference type="PROSITE" id="PS51918"/>
    </source>
</evidence>
<dbReference type="Gene3D" id="3.20.20.70">
    <property type="entry name" value="Aldolase class I"/>
    <property type="match status" value="1"/>
</dbReference>
<feature type="domain" description="Radical SAM core" evidence="11">
    <location>
        <begin position="16"/>
        <end position="294"/>
    </location>
</feature>
<name>A0A949NGQ5_9FIRM</name>
<evidence type="ECO:0000313" key="12">
    <source>
        <dbReference type="EMBL" id="MBU9739204.1"/>
    </source>
</evidence>
<dbReference type="PROSITE" id="PS51379">
    <property type="entry name" value="4FE4S_FER_2"/>
    <property type="match status" value="2"/>
</dbReference>
<feature type="domain" description="4Fe-4S ferredoxin-type" evidence="10">
    <location>
        <begin position="47"/>
        <end position="76"/>
    </location>
</feature>
<dbReference type="Pfam" id="PF04055">
    <property type="entry name" value="Radical_SAM"/>
    <property type="match status" value="1"/>
</dbReference>
<dbReference type="GO" id="GO:0046872">
    <property type="term" value="F:metal ion binding"/>
    <property type="evidence" value="ECO:0007669"/>
    <property type="project" value="UniProtKB-KW"/>
</dbReference>
<dbReference type="Proteomes" id="UP000712157">
    <property type="component" value="Unassembled WGS sequence"/>
</dbReference>
<dbReference type="GO" id="GO:0016491">
    <property type="term" value="F:oxidoreductase activity"/>
    <property type="evidence" value="ECO:0007669"/>
    <property type="project" value="UniProtKB-KW"/>
</dbReference>
<evidence type="ECO:0000313" key="13">
    <source>
        <dbReference type="Proteomes" id="UP000712157"/>
    </source>
</evidence>
<dbReference type="PROSITE" id="PS00198">
    <property type="entry name" value="4FE4S_FER_1"/>
    <property type="match status" value="1"/>
</dbReference>
<keyword evidence="4" id="KW-0949">S-adenosyl-L-methionine</keyword>
<evidence type="ECO:0000256" key="2">
    <source>
        <dbReference type="ARBA" id="ARBA00009777"/>
    </source>
</evidence>
<dbReference type="PANTHER" id="PTHR30352">
    <property type="entry name" value="PYRUVATE FORMATE-LYASE-ACTIVATING ENZYME"/>
    <property type="match status" value="1"/>
</dbReference>
<dbReference type="PIRSF" id="PIRSF000371">
    <property type="entry name" value="PFL_act_enz"/>
    <property type="match status" value="1"/>
</dbReference>
<dbReference type="InterPro" id="IPR012839">
    <property type="entry name" value="Organic_radical_activase"/>
</dbReference>
<evidence type="ECO:0000259" key="10">
    <source>
        <dbReference type="PROSITE" id="PS51379"/>
    </source>
</evidence>
<dbReference type="GO" id="GO:0051539">
    <property type="term" value="F:4 iron, 4 sulfur cluster binding"/>
    <property type="evidence" value="ECO:0007669"/>
    <property type="project" value="UniProtKB-KW"/>
</dbReference>
<dbReference type="PROSITE" id="PS01087">
    <property type="entry name" value="RADICAL_ACTIVATING"/>
    <property type="match status" value="1"/>
</dbReference>
<evidence type="ECO:0000256" key="6">
    <source>
        <dbReference type="ARBA" id="ARBA00023002"/>
    </source>
</evidence>
<keyword evidence="13" id="KW-1185">Reference proteome</keyword>
<evidence type="ECO:0000256" key="5">
    <source>
        <dbReference type="ARBA" id="ARBA00022723"/>
    </source>
</evidence>
<dbReference type="SFLD" id="SFLDG01066">
    <property type="entry name" value="organic_radical-activating_enz"/>
    <property type="match status" value="1"/>
</dbReference>
<sequence>MDENLFITQIQRYSLHDGPGIRTTVFLKGCNLSCRWCHNPETQKSGPQIQYLPNRCIQCGACLQACPQKALYIEEGHMKRNAGKCAVCGACAKVCYPDATKVIGEKLALPALMETLEADRDLYEDGGGVTFSGGEPMLQAGVLSRFLPRIREAGIPVTVDTAGCVPFDWFELLLLEVDLFLYDIKMTDPLKHKEFTGVSNERILDNAARLRRAGSRLWIRTPLMHGVNDTEEDLNGLHRFLEGLSGVERLDLLPYHAYGNYKAEGIGLPSRTFQTPSDEQMRRIQEYFSDIADAVSIM</sequence>
<evidence type="ECO:0000256" key="9">
    <source>
        <dbReference type="ARBA" id="ARBA00047365"/>
    </source>
</evidence>
<feature type="domain" description="4Fe-4S ferredoxin-type" evidence="10">
    <location>
        <begin position="77"/>
        <end position="105"/>
    </location>
</feature>
<evidence type="ECO:0000256" key="4">
    <source>
        <dbReference type="ARBA" id="ARBA00022691"/>
    </source>
</evidence>
<dbReference type="Pfam" id="PF12838">
    <property type="entry name" value="Fer4_7"/>
    <property type="match status" value="1"/>
</dbReference>
<dbReference type="InterPro" id="IPR058240">
    <property type="entry name" value="rSAM_sf"/>
</dbReference>
<dbReference type="SUPFAM" id="SSF54862">
    <property type="entry name" value="4Fe-4S ferredoxins"/>
    <property type="match status" value="1"/>
</dbReference>
<evidence type="ECO:0000256" key="8">
    <source>
        <dbReference type="ARBA" id="ARBA00023014"/>
    </source>
</evidence>
<comment type="catalytic activity">
    <reaction evidence="9">
        <text>glycyl-[protein] + reduced [flavodoxin] + S-adenosyl-L-methionine = glycin-2-yl radical-[protein] + semiquinone [flavodoxin] + 5'-deoxyadenosine + L-methionine + H(+)</text>
        <dbReference type="Rhea" id="RHEA:61976"/>
        <dbReference type="Rhea" id="RHEA-COMP:10622"/>
        <dbReference type="Rhea" id="RHEA-COMP:14480"/>
        <dbReference type="Rhea" id="RHEA-COMP:15993"/>
        <dbReference type="Rhea" id="RHEA-COMP:15994"/>
        <dbReference type="ChEBI" id="CHEBI:15378"/>
        <dbReference type="ChEBI" id="CHEBI:17319"/>
        <dbReference type="ChEBI" id="CHEBI:29947"/>
        <dbReference type="ChEBI" id="CHEBI:32722"/>
        <dbReference type="ChEBI" id="CHEBI:57618"/>
        <dbReference type="ChEBI" id="CHEBI:57844"/>
        <dbReference type="ChEBI" id="CHEBI:59789"/>
        <dbReference type="ChEBI" id="CHEBI:140311"/>
    </reaction>
</comment>
<dbReference type="InterPro" id="IPR007197">
    <property type="entry name" value="rSAM"/>
</dbReference>
<dbReference type="InterPro" id="IPR001989">
    <property type="entry name" value="Radical_activat_CS"/>
</dbReference>
<dbReference type="InterPro" id="IPR034457">
    <property type="entry name" value="Organic_radical-activating"/>
</dbReference>
<dbReference type="EMBL" id="JAHQCW010000052">
    <property type="protein sequence ID" value="MBU9739204.1"/>
    <property type="molecule type" value="Genomic_DNA"/>
</dbReference>
<dbReference type="SFLD" id="SFLDS00029">
    <property type="entry name" value="Radical_SAM"/>
    <property type="match status" value="1"/>
</dbReference>
<dbReference type="PANTHER" id="PTHR30352:SF4">
    <property type="entry name" value="PYRUVATE FORMATE-LYASE 2-ACTIVATING ENZYME"/>
    <property type="match status" value="1"/>
</dbReference>
<keyword evidence="6" id="KW-0560">Oxidoreductase</keyword>
<dbReference type="InterPro" id="IPR040074">
    <property type="entry name" value="BssD/PflA/YjjW"/>
</dbReference>
<evidence type="ECO:0000256" key="3">
    <source>
        <dbReference type="ARBA" id="ARBA00022485"/>
    </source>
</evidence>
<keyword evidence="7" id="KW-0408">Iron</keyword>
<comment type="similarity">
    <text evidence="2">Belongs to the organic radical-activating enzymes family.</text>
</comment>